<dbReference type="GO" id="GO:0005737">
    <property type="term" value="C:cytoplasm"/>
    <property type="evidence" value="ECO:0007669"/>
    <property type="project" value="UniProtKB-ARBA"/>
</dbReference>
<dbReference type="GO" id="GO:1990904">
    <property type="term" value="C:ribonucleoprotein complex"/>
    <property type="evidence" value="ECO:0007669"/>
    <property type="project" value="UniProtKB-KW"/>
</dbReference>
<accession>A0A1W1YNW6</accession>
<dbReference type="InterPro" id="IPR012340">
    <property type="entry name" value="NA-bd_OB-fold"/>
</dbReference>
<evidence type="ECO:0000256" key="2">
    <source>
        <dbReference type="ARBA" id="ARBA00022980"/>
    </source>
</evidence>
<evidence type="ECO:0000259" key="5">
    <source>
        <dbReference type="PROSITE" id="PS50126"/>
    </source>
</evidence>
<sequence length="129" mass="14611">MNKGKSYNIGDIVEGKVTGIQPYGVFVQLADNQQGLIHISEVNHHYVSDINDYFSIGDEIQVQVIDHDEYTRKLSLSVRSLKPLHVPNHPKRLGRPPKRKTPDIGFQSIADEMPGWINEGLKNCKKYQG</sequence>
<dbReference type="STRING" id="371602.SAMN04487984_0847"/>
<dbReference type="AlphaFoldDB" id="A0A1W1YNW6"/>
<dbReference type="PANTHER" id="PTHR10724">
    <property type="entry name" value="30S RIBOSOMAL PROTEIN S1"/>
    <property type="match status" value="1"/>
</dbReference>
<keyword evidence="7" id="KW-1185">Reference proteome</keyword>
<evidence type="ECO:0000313" key="6">
    <source>
        <dbReference type="EMBL" id="SMC37822.1"/>
    </source>
</evidence>
<organism evidence="6 7">
    <name type="scientific">Aerococcus suis</name>
    <dbReference type="NCBI Taxonomy" id="371602"/>
    <lineage>
        <taxon>Bacteria</taxon>
        <taxon>Bacillati</taxon>
        <taxon>Bacillota</taxon>
        <taxon>Bacilli</taxon>
        <taxon>Lactobacillales</taxon>
        <taxon>Aerococcaceae</taxon>
        <taxon>Aerococcus</taxon>
    </lineage>
</organism>
<keyword evidence="2" id="KW-0689">Ribosomal protein</keyword>
<evidence type="ECO:0000256" key="1">
    <source>
        <dbReference type="ARBA" id="ARBA00006767"/>
    </source>
</evidence>
<dbReference type="EMBL" id="FWXK01000003">
    <property type="protein sequence ID" value="SMC37822.1"/>
    <property type="molecule type" value="Genomic_DNA"/>
</dbReference>
<dbReference type="OrthoDB" id="9810507at2"/>
<gene>
    <name evidence="6" type="ORF">SAMN04487984_0847</name>
</gene>
<proteinExistence type="inferred from homology"/>
<dbReference type="NCBIfam" id="NF040579">
    <property type="entry name" value="S1_dom_CvfD"/>
    <property type="match status" value="1"/>
</dbReference>
<dbReference type="Gene3D" id="2.40.50.140">
    <property type="entry name" value="Nucleic acid-binding proteins"/>
    <property type="match status" value="1"/>
</dbReference>
<feature type="compositionally biased region" description="Basic residues" evidence="4">
    <location>
        <begin position="88"/>
        <end position="99"/>
    </location>
</feature>
<dbReference type="PROSITE" id="PS50126">
    <property type="entry name" value="S1"/>
    <property type="match status" value="1"/>
</dbReference>
<dbReference type="RefSeq" id="WP_084098914.1">
    <property type="nucleotide sequence ID" value="NZ_FWXK01000003.1"/>
</dbReference>
<dbReference type="InterPro" id="IPR003029">
    <property type="entry name" value="S1_domain"/>
</dbReference>
<dbReference type="GO" id="GO:0006412">
    <property type="term" value="P:translation"/>
    <property type="evidence" value="ECO:0007669"/>
    <property type="project" value="TreeGrafter"/>
</dbReference>
<dbReference type="InterPro" id="IPR050437">
    <property type="entry name" value="Ribos_protein_bS1-like"/>
</dbReference>
<dbReference type="SUPFAM" id="SSF50249">
    <property type="entry name" value="Nucleic acid-binding proteins"/>
    <property type="match status" value="1"/>
</dbReference>
<feature type="domain" description="S1 motif" evidence="5">
    <location>
        <begin position="10"/>
        <end position="79"/>
    </location>
</feature>
<protein>
    <submittedName>
        <fullName evidence="6">General stress protein 13</fullName>
    </submittedName>
</protein>
<dbReference type="Pfam" id="PF00575">
    <property type="entry name" value="S1"/>
    <property type="match status" value="1"/>
</dbReference>
<dbReference type="Proteomes" id="UP000243884">
    <property type="component" value="Unassembled WGS sequence"/>
</dbReference>
<evidence type="ECO:0000256" key="3">
    <source>
        <dbReference type="ARBA" id="ARBA00023274"/>
    </source>
</evidence>
<dbReference type="GO" id="GO:0003729">
    <property type="term" value="F:mRNA binding"/>
    <property type="evidence" value="ECO:0007669"/>
    <property type="project" value="TreeGrafter"/>
</dbReference>
<comment type="similarity">
    <text evidence="1">Belongs to the bacterial ribosomal protein bS1 family.</text>
</comment>
<evidence type="ECO:0000256" key="4">
    <source>
        <dbReference type="SAM" id="MobiDB-lite"/>
    </source>
</evidence>
<keyword evidence="3" id="KW-0687">Ribonucleoprotein</keyword>
<reference evidence="7" key="1">
    <citation type="submission" date="2017-04" db="EMBL/GenBank/DDBJ databases">
        <authorList>
            <person name="Varghese N."/>
            <person name="Submissions S."/>
        </authorList>
    </citation>
    <scope>NUCLEOTIDE SEQUENCE [LARGE SCALE GENOMIC DNA]</scope>
    <source>
        <strain evidence="7">DSM 21500</strain>
    </source>
</reference>
<evidence type="ECO:0000313" key="7">
    <source>
        <dbReference type="Proteomes" id="UP000243884"/>
    </source>
</evidence>
<dbReference type="PANTHER" id="PTHR10724:SF7">
    <property type="entry name" value="SMALL RIBOSOMAL SUBUNIT PROTEIN BS1C"/>
    <property type="match status" value="1"/>
</dbReference>
<dbReference type="GO" id="GO:0005840">
    <property type="term" value="C:ribosome"/>
    <property type="evidence" value="ECO:0007669"/>
    <property type="project" value="UniProtKB-KW"/>
</dbReference>
<dbReference type="FunFam" id="2.40.50.140:FF:000051">
    <property type="entry name" value="RNA-binding transcriptional accessory protein"/>
    <property type="match status" value="1"/>
</dbReference>
<dbReference type="SMART" id="SM00316">
    <property type="entry name" value="S1"/>
    <property type="match status" value="1"/>
</dbReference>
<name>A0A1W1YNW6_9LACT</name>
<feature type="region of interest" description="Disordered" evidence="4">
    <location>
        <begin position="85"/>
        <end position="105"/>
    </location>
</feature>
<dbReference type="GO" id="GO:0003735">
    <property type="term" value="F:structural constituent of ribosome"/>
    <property type="evidence" value="ECO:0007669"/>
    <property type="project" value="TreeGrafter"/>
</dbReference>